<evidence type="ECO:0000259" key="4">
    <source>
        <dbReference type="PROSITE" id="PS01124"/>
    </source>
</evidence>
<sequence>MSIEHISDEMILFFIIYGITAAIPFMAALYLLLRRGNAFAPGVEPPMRLRRWAASFFAVAALGHVWWYLFFVFSGEINSASYVLVTVLDCVGLLITLAGTLLAMLQDRRRPVWPAFVALVPLLALGGLQLIYPNQYFMNIATAYILTIYVLFSVYMVFAVRRYGRWLNDNYADLENKKVWLSQVVSLVCLLLFILYSLVDTANILLYVLHLLELVLFTLLLWRVETLPQLADNTTEEEIIEQAPVELPTQPHEEPVTEVPEPPTPTTESNLSPLKNTLDLAQIEQLLAEHCVDTKLFLRHDLTLQQLAQNIGINRFYLSQYFSRQSITYNTYINNLRINYFISRYNELSKANQPIVAQELANESGYRSYSTFSLAFKQRTGQSVTAWMREISD</sequence>
<feature type="region of interest" description="Disordered" evidence="2">
    <location>
        <begin position="244"/>
        <end position="271"/>
    </location>
</feature>
<keyword evidence="3" id="KW-1133">Transmembrane helix</keyword>
<proteinExistence type="predicted"/>
<feature type="transmembrane region" description="Helical" evidence="3">
    <location>
        <begin position="54"/>
        <end position="74"/>
    </location>
</feature>
<dbReference type="AlphaFoldDB" id="A0A1M6Y4L1"/>
<evidence type="ECO:0000256" key="1">
    <source>
        <dbReference type="ARBA" id="ARBA00023125"/>
    </source>
</evidence>
<evidence type="ECO:0000256" key="3">
    <source>
        <dbReference type="SAM" id="Phobius"/>
    </source>
</evidence>
<keyword evidence="1" id="KW-0238">DNA-binding</keyword>
<feature type="transmembrane region" description="Helical" evidence="3">
    <location>
        <begin position="80"/>
        <end position="105"/>
    </location>
</feature>
<evidence type="ECO:0000313" key="5">
    <source>
        <dbReference type="EMBL" id="SHL13176.1"/>
    </source>
</evidence>
<dbReference type="Proteomes" id="UP000184130">
    <property type="component" value="Unassembled WGS sequence"/>
</dbReference>
<dbReference type="EMBL" id="FRBD01000024">
    <property type="protein sequence ID" value="SHL13176.1"/>
    <property type="molecule type" value="Genomic_DNA"/>
</dbReference>
<evidence type="ECO:0000256" key="2">
    <source>
        <dbReference type="SAM" id="MobiDB-lite"/>
    </source>
</evidence>
<organism evidence="5 6">
    <name type="scientific">Xylanibacter ruminicola</name>
    <name type="common">Prevotella ruminicola</name>
    <dbReference type="NCBI Taxonomy" id="839"/>
    <lineage>
        <taxon>Bacteria</taxon>
        <taxon>Pseudomonadati</taxon>
        <taxon>Bacteroidota</taxon>
        <taxon>Bacteroidia</taxon>
        <taxon>Bacteroidales</taxon>
        <taxon>Prevotellaceae</taxon>
        <taxon>Xylanibacter</taxon>
    </lineage>
</organism>
<feature type="transmembrane region" description="Helical" evidence="3">
    <location>
        <begin position="204"/>
        <end position="222"/>
    </location>
</feature>
<dbReference type="Pfam" id="PF12833">
    <property type="entry name" value="HTH_18"/>
    <property type="match status" value="1"/>
</dbReference>
<dbReference type="GO" id="GO:0003700">
    <property type="term" value="F:DNA-binding transcription factor activity"/>
    <property type="evidence" value="ECO:0007669"/>
    <property type="project" value="InterPro"/>
</dbReference>
<dbReference type="GO" id="GO:0043565">
    <property type="term" value="F:sequence-specific DNA binding"/>
    <property type="evidence" value="ECO:0007669"/>
    <property type="project" value="InterPro"/>
</dbReference>
<keyword evidence="3" id="KW-0472">Membrane</keyword>
<dbReference type="OrthoDB" id="1028319at2"/>
<accession>A0A1M6Y4L1</accession>
<evidence type="ECO:0000313" key="6">
    <source>
        <dbReference type="Proteomes" id="UP000184130"/>
    </source>
</evidence>
<dbReference type="Gene3D" id="1.10.10.60">
    <property type="entry name" value="Homeodomain-like"/>
    <property type="match status" value="2"/>
</dbReference>
<keyword evidence="3" id="KW-0812">Transmembrane</keyword>
<protein>
    <submittedName>
        <fullName evidence="5">Helix-turn-helix domain-containing protein</fullName>
    </submittedName>
</protein>
<feature type="transmembrane region" description="Helical" evidence="3">
    <location>
        <begin position="179"/>
        <end position="198"/>
    </location>
</feature>
<gene>
    <name evidence="5" type="ORF">SAMN05216463_12422</name>
</gene>
<dbReference type="PANTHER" id="PTHR43280:SF2">
    <property type="entry name" value="HTH-TYPE TRANSCRIPTIONAL REGULATOR EXSA"/>
    <property type="match status" value="1"/>
</dbReference>
<dbReference type="RefSeq" id="WP_073210776.1">
    <property type="nucleotide sequence ID" value="NZ_FRBD01000024.1"/>
</dbReference>
<dbReference type="PROSITE" id="PS01124">
    <property type="entry name" value="HTH_ARAC_FAMILY_2"/>
    <property type="match status" value="1"/>
</dbReference>
<feature type="domain" description="HTH araC/xylS-type" evidence="4">
    <location>
        <begin position="281"/>
        <end position="390"/>
    </location>
</feature>
<feature type="transmembrane region" description="Helical" evidence="3">
    <location>
        <begin position="138"/>
        <end position="158"/>
    </location>
</feature>
<reference evidence="5 6" key="1">
    <citation type="submission" date="2016-11" db="EMBL/GenBank/DDBJ databases">
        <authorList>
            <person name="Jaros S."/>
            <person name="Januszkiewicz K."/>
            <person name="Wedrychowicz H."/>
        </authorList>
    </citation>
    <scope>NUCLEOTIDE SEQUENCE [LARGE SCALE GENOMIC DNA]</scope>
    <source>
        <strain evidence="5 6">KHT3</strain>
    </source>
</reference>
<name>A0A1M6Y4L1_XYLRU</name>
<dbReference type="InterPro" id="IPR018060">
    <property type="entry name" value="HTH_AraC"/>
</dbReference>
<feature type="transmembrane region" description="Helical" evidence="3">
    <location>
        <begin position="12"/>
        <end position="33"/>
    </location>
</feature>
<dbReference type="SMART" id="SM00342">
    <property type="entry name" value="HTH_ARAC"/>
    <property type="match status" value="1"/>
</dbReference>
<dbReference type="PANTHER" id="PTHR43280">
    <property type="entry name" value="ARAC-FAMILY TRANSCRIPTIONAL REGULATOR"/>
    <property type="match status" value="1"/>
</dbReference>
<feature type="transmembrane region" description="Helical" evidence="3">
    <location>
        <begin position="112"/>
        <end position="132"/>
    </location>
</feature>